<accession>A0A6C8N335</accession>
<name>A0A6C8N335_LISMN</name>
<dbReference type="EMBL" id="QDCA01000003">
    <property type="protein sequence ID" value="KAA9534573.1"/>
    <property type="molecule type" value="Genomic_DNA"/>
</dbReference>
<proteinExistence type="predicted"/>
<protein>
    <submittedName>
        <fullName evidence="1">Uncharacterized protein</fullName>
    </submittedName>
</protein>
<comment type="caution">
    <text evidence="1">The sequence shown here is derived from an EMBL/GenBank/DDBJ whole genome shotgun (WGS) entry which is preliminary data.</text>
</comment>
<organism evidence="1">
    <name type="scientific">Listeria monocytogenes</name>
    <dbReference type="NCBI Taxonomy" id="1639"/>
    <lineage>
        <taxon>Bacteria</taxon>
        <taxon>Bacillati</taxon>
        <taxon>Bacillota</taxon>
        <taxon>Bacilli</taxon>
        <taxon>Bacillales</taxon>
        <taxon>Listeriaceae</taxon>
        <taxon>Listeria</taxon>
    </lineage>
</organism>
<sequence>MNIRIPKKGDVPIVEFKGQRYGEMPEQGLESIKLLWVTDDFTGTNLSERLSFDAVYLDKDHKPSRSSISVGESLATESNMCRVAEANSEAAMD</sequence>
<dbReference type="AlphaFoldDB" id="A0A6C8N335"/>
<evidence type="ECO:0000313" key="1">
    <source>
        <dbReference type="EMBL" id="KAA9534573.1"/>
    </source>
</evidence>
<gene>
    <name evidence="1" type="ORF">DCK33_08265</name>
</gene>
<reference evidence="1" key="1">
    <citation type="submission" date="2018-04" db="EMBL/GenBank/DDBJ databases">
        <title>Genome Analysis of a Prevalent Clone of Listeria monocytogenes Sequence Type 87 in China.</title>
        <authorList>
            <person name="Wang Y."/>
        </authorList>
    </citation>
    <scope>NUCLEOTIDE SEQUENCE</scope>
    <source>
        <strain evidence="1">ICDC_LM0449</strain>
    </source>
</reference>